<dbReference type="Gene3D" id="3.30.70.260">
    <property type="match status" value="1"/>
</dbReference>
<keyword evidence="8 11" id="KW-0411">Iron-sulfur</keyword>
<keyword evidence="5 11" id="KW-0004">4Fe-4S</keyword>
<proteinExistence type="inferred from homology"/>
<dbReference type="UniPathway" id="UPA00138"/>
<dbReference type="Pfam" id="PF01842">
    <property type="entry name" value="ACT"/>
    <property type="match status" value="1"/>
</dbReference>
<comment type="cofactor">
    <cofactor evidence="1 12">
        <name>[4Fe-4S] cluster</name>
        <dbReference type="ChEBI" id="CHEBI:49883"/>
    </cofactor>
</comment>
<dbReference type="InterPro" id="IPR051318">
    <property type="entry name" value="Fe-S_L-Ser"/>
</dbReference>
<evidence type="ECO:0000313" key="14">
    <source>
        <dbReference type="EMBL" id="TYP51577.1"/>
    </source>
</evidence>
<feature type="domain" description="ACT" evidence="13">
    <location>
        <begin position="146"/>
        <end position="219"/>
    </location>
</feature>
<keyword evidence="9 11" id="KW-0456">Lyase</keyword>
<dbReference type="FunFam" id="3.30.70.260:FF:000008">
    <property type="entry name" value="D-3-phosphoglycerate dehydrogenase, chloroplastic"/>
    <property type="match status" value="1"/>
</dbReference>
<evidence type="ECO:0000256" key="6">
    <source>
        <dbReference type="ARBA" id="ARBA00022723"/>
    </source>
</evidence>
<dbReference type="Proteomes" id="UP000322294">
    <property type="component" value="Unassembled WGS sequence"/>
</dbReference>
<dbReference type="InterPro" id="IPR029009">
    <property type="entry name" value="ASB_dom_sf"/>
</dbReference>
<dbReference type="InterPro" id="IPR045865">
    <property type="entry name" value="ACT-like_dom_sf"/>
</dbReference>
<dbReference type="GO" id="GO:0006094">
    <property type="term" value="P:gluconeogenesis"/>
    <property type="evidence" value="ECO:0007669"/>
    <property type="project" value="UniProtKB-UniRule"/>
</dbReference>
<dbReference type="EMBL" id="VNHO01000022">
    <property type="protein sequence ID" value="TYP51577.1"/>
    <property type="molecule type" value="Genomic_DNA"/>
</dbReference>
<comment type="similarity">
    <text evidence="3 11 12">Belongs to the iron-sulfur dependent L-serine dehydratase family.</text>
</comment>
<accession>A0A5S5AKG6</accession>
<evidence type="ECO:0000256" key="1">
    <source>
        <dbReference type="ARBA" id="ARBA00001966"/>
    </source>
</evidence>
<keyword evidence="4 11" id="KW-0312">Gluconeogenesis</keyword>
<dbReference type="SUPFAM" id="SSF55021">
    <property type="entry name" value="ACT-like"/>
    <property type="match status" value="1"/>
</dbReference>
<dbReference type="GO" id="GO:0046872">
    <property type="term" value="F:metal ion binding"/>
    <property type="evidence" value="ECO:0007669"/>
    <property type="project" value="UniProtKB-UniRule"/>
</dbReference>
<dbReference type="AlphaFoldDB" id="A0A5S5AKG6"/>
<dbReference type="InterPro" id="IPR004643">
    <property type="entry name" value="Fe-S_L-Ser_bsu"/>
</dbReference>
<evidence type="ECO:0000256" key="9">
    <source>
        <dbReference type="ARBA" id="ARBA00023239"/>
    </source>
</evidence>
<dbReference type="SUPFAM" id="SSF143548">
    <property type="entry name" value="Serine metabolism enzymes domain"/>
    <property type="match status" value="1"/>
</dbReference>
<dbReference type="PANTHER" id="PTHR30182">
    <property type="entry name" value="L-SERINE DEHYDRATASE"/>
    <property type="match status" value="1"/>
</dbReference>
<gene>
    <name evidence="14" type="ORF">LZ11_01867</name>
</gene>
<dbReference type="CDD" id="cd04903">
    <property type="entry name" value="ACT_LSD"/>
    <property type="match status" value="1"/>
</dbReference>
<dbReference type="InterPro" id="IPR005131">
    <property type="entry name" value="Ser_deHydtase_bsu"/>
</dbReference>
<evidence type="ECO:0000256" key="12">
    <source>
        <dbReference type="RuleBase" id="RU366059"/>
    </source>
</evidence>
<evidence type="ECO:0000313" key="15">
    <source>
        <dbReference type="Proteomes" id="UP000322294"/>
    </source>
</evidence>
<dbReference type="NCBIfam" id="TIGR00719">
    <property type="entry name" value="sda_beta"/>
    <property type="match status" value="1"/>
</dbReference>
<dbReference type="GO" id="GO:0003941">
    <property type="term" value="F:L-serine ammonia-lyase activity"/>
    <property type="evidence" value="ECO:0007669"/>
    <property type="project" value="UniProtKB-UniRule"/>
</dbReference>
<evidence type="ECO:0000256" key="5">
    <source>
        <dbReference type="ARBA" id="ARBA00022485"/>
    </source>
</evidence>
<dbReference type="Gene3D" id="3.30.1330.90">
    <property type="entry name" value="D-3-phosphoglycerate dehydrogenase, domain 3"/>
    <property type="match status" value="1"/>
</dbReference>
<keyword evidence="6 11" id="KW-0479">Metal-binding</keyword>
<comment type="catalytic activity">
    <reaction evidence="10 11 12">
        <text>L-serine = pyruvate + NH4(+)</text>
        <dbReference type="Rhea" id="RHEA:19169"/>
        <dbReference type="ChEBI" id="CHEBI:15361"/>
        <dbReference type="ChEBI" id="CHEBI:28938"/>
        <dbReference type="ChEBI" id="CHEBI:33384"/>
        <dbReference type="EC" id="4.3.1.17"/>
    </reaction>
</comment>
<comment type="pathway">
    <text evidence="2 11">Carbohydrate biosynthesis; gluconeogenesis.</text>
</comment>
<dbReference type="RefSeq" id="WP_148867583.1">
    <property type="nucleotide sequence ID" value="NZ_VNHO01000022.1"/>
</dbReference>
<sequence>MNLFDIIGPVMIGPSSSHTAGAVRLGNMARNILGEEPRRARIIVYNSFAKTGRGHGTDKALIAGLLGFAPDDERIKTSFEEAGKRGLVYELVAGEDDDSLHPNTALFALEGATRKTEVMGCSIGGGRVKITAVDGFEVDFSGEYPTIITVHRDRPGIVARVTTHLAEKGFNIARMRVSRKTKGEKALMIIETDEPLPEGIKEVLASIEDICRVLLILPV</sequence>
<evidence type="ECO:0000256" key="8">
    <source>
        <dbReference type="ARBA" id="ARBA00023014"/>
    </source>
</evidence>
<dbReference type="Pfam" id="PF03315">
    <property type="entry name" value="SDH_beta"/>
    <property type="match status" value="1"/>
</dbReference>
<dbReference type="PROSITE" id="PS51671">
    <property type="entry name" value="ACT"/>
    <property type="match status" value="1"/>
</dbReference>
<evidence type="ECO:0000256" key="2">
    <source>
        <dbReference type="ARBA" id="ARBA00004742"/>
    </source>
</evidence>
<reference evidence="14 15" key="1">
    <citation type="submission" date="2019-07" db="EMBL/GenBank/DDBJ databases">
        <title>Genomic Encyclopedia of Type Strains, Phase I: the one thousand microbial genomes (KMG-I) project.</title>
        <authorList>
            <person name="Kyrpides N."/>
        </authorList>
    </citation>
    <scope>NUCLEOTIDE SEQUENCE [LARGE SCALE GENOMIC DNA]</scope>
    <source>
        <strain evidence="14 15">DSM 16647</strain>
    </source>
</reference>
<comment type="caution">
    <text evidence="14">The sequence shown here is derived from an EMBL/GenBank/DDBJ whole genome shotgun (WGS) entry which is preliminary data.</text>
</comment>
<evidence type="ECO:0000256" key="4">
    <source>
        <dbReference type="ARBA" id="ARBA00022432"/>
    </source>
</evidence>
<evidence type="ECO:0000259" key="13">
    <source>
        <dbReference type="PROSITE" id="PS51671"/>
    </source>
</evidence>
<dbReference type="OrthoDB" id="9813137at2"/>
<keyword evidence="7 11" id="KW-0408">Iron</keyword>
<dbReference type="GO" id="GO:0051539">
    <property type="term" value="F:4 iron, 4 sulfur cluster binding"/>
    <property type="evidence" value="ECO:0007669"/>
    <property type="project" value="UniProtKB-UniRule"/>
</dbReference>
<dbReference type="PIRSF" id="PIRSF036692">
    <property type="entry name" value="SDH_B"/>
    <property type="match status" value="1"/>
</dbReference>
<evidence type="ECO:0000256" key="10">
    <source>
        <dbReference type="ARBA" id="ARBA00049406"/>
    </source>
</evidence>
<dbReference type="InterPro" id="IPR002912">
    <property type="entry name" value="ACT_dom"/>
</dbReference>
<evidence type="ECO:0000256" key="3">
    <source>
        <dbReference type="ARBA" id="ARBA00008636"/>
    </source>
</evidence>
<keyword evidence="15" id="KW-1185">Reference proteome</keyword>
<dbReference type="PANTHER" id="PTHR30182:SF12">
    <property type="entry name" value="L-SERINE DEHYDRATASE, BETA CHAIN-RELATED"/>
    <property type="match status" value="1"/>
</dbReference>
<evidence type="ECO:0000256" key="7">
    <source>
        <dbReference type="ARBA" id="ARBA00023004"/>
    </source>
</evidence>
<name>A0A5S5AKG6_9FIRM</name>
<evidence type="ECO:0000256" key="11">
    <source>
        <dbReference type="PIRNR" id="PIRNR036692"/>
    </source>
</evidence>
<organism evidence="14 15">
    <name type="scientific">Thermosediminibacter litoriperuensis</name>
    <dbReference type="NCBI Taxonomy" id="291989"/>
    <lineage>
        <taxon>Bacteria</taxon>
        <taxon>Bacillati</taxon>
        <taxon>Bacillota</taxon>
        <taxon>Clostridia</taxon>
        <taxon>Thermosediminibacterales</taxon>
        <taxon>Thermosediminibacteraceae</taxon>
        <taxon>Thermosediminibacter</taxon>
    </lineage>
</organism>
<protein>
    <recommendedName>
        <fullName evidence="11">L-serine deaminase</fullName>
    </recommendedName>
</protein>